<feature type="domain" description="Aldehyde dehydrogenase" evidence="5">
    <location>
        <begin position="54"/>
        <end position="491"/>
    </location>
</feature>
<dbReference type="OMA" id="NHTPFTG"/>
<dbReference type="InterPro" id="IPR016162">
    <property type="entry name" value="Ald_DH_N"/>
</dbReference>
<feature type="active site" evidence="3">
    <location>
        <position position="284"/>
    </location>
</feature>
<dbReference type="HOGENOM" id="CLU_005391_0_0_1"/>
<dbReference type="FunFam" id="3.40.309.10:FF:000009">
    <property type="entry name" value="Aldehyde dehydrogenase A"/>
    <property type="match status" value="1"/>
</dbReference>
<dbReference type="GO" id="GO:0016620">
    <property type="term" value="F:oxidoreductase activity, acting on the aldehyde or oxo group of donors, NAD or NADP as acceptor"/>
    <property type="evidence" value="ECO:0007669"/>
    <property type="project" value="InterPro"/>
</dbReference>
<dbReference type="AlphaFoldDB" id="K3WUR1"/>
<keyword evidence="7" id="KW-1185">Reference proteome</keyword>
<evidence type="ECO:0000313" key="6">
    <source>
        <dbReference type="EnsemblProtists" id="PYU1_T008708"/>
    </source>
</evidence>
<dbReference type="PANTHER" id="PTHR11699">
    <property type="entry name" value="ALDEHYDE DEHYDROGENASE-RELATED"/>
    <property type="match status" value="1"/>
</dbReference>
<reference evidence="6" key="3">
    <citation type="submission" date="2015-02" db="UniProtKB">
        <authorList>
            <consortium name="EnsemblProtists"/>
        </authorList>
    </citation>
    <scope>IDENTIFICATION</scope>
    <source>
        <strain evidence="6">DAOM BR144</strain>
    </source>
</reference>
<name>K3WUR1_GLOUD</name>
<accession>K3WUR1</accession>
<keyword evidence="2 4" id="KW-0560">Oxidoreductase</keyword>
<dbReference type="Pfam" id="PF00171">
    <property type="entry name" value="Aldedh"/>
    <property type="match status" value="1"/>
</dbReference>
<dbReference type="CDD" id="cd07114">
    <property type="entry name" value="ALDH_DhaS"/>
    <property type="match status" value="1"/>
</dbReference>
<dbReference type="InterPro" id="IPR016161">
    <property type="entry name" value="Ald_DH/histidinol_DH"/>
</dbReference>
<dbReference type="EnsemblProtists" id="PYU1_T008708">
    <property type="protein sequence ID" value="PYU1_T008708"/>
    <property type="gene ID" value="PYU1_G008691"/>
</dbReference>
<dbReference type="SUPFAM" id="SSF53720">
    <property type="entry name" value="ALDH-like"/>
    <property type="match status" value="1"/>
</dbReference>
<evidence type="ECO:0000259" key="5">
    <source>
        <dbReference type="Pfam" id="PF00171"/>
    </source>
</evidence>
<evidence type="ECO:0000256" key="2">
    <source>
        <dbReference type="ARBA" id="ARBA00023002"/>
    </source>
</evidence>
<organism evidence="6 7">
    <name type="scientific">Globisporangium ultimum (strain ATCC 200006 / CBS 805.95 / DAOM BR144)</name>
    <name type="common">Pythium ultimum</name>
    <dbReference type="NCBI Taxonomy" id="431595"/>
    <lineage>
        <taxon>Eukaryota</taxon>
        <taxon>Sar</taxon>
        <taxon>Stramenopiles</taxon>
        <taxon>Oomycota</taxon>
        <taxon>Peronosporomycetes</taxon>
        <taxon>Pythiales</taxon>
        <taxon>Pythiaceae</taxon>
        <taxon>Globisporangium</taxon>
    </lineage>
</organism>
<reference evidence="7" key="1">
    <citation type="journal article" date="2010" name="Genome Biol.">
        <title>Genome sequence of the necrotrophic plant pathogen Pythium ultimum reveals original pathogenicity mechanisms and effector repertoire.</title>
        <authorList>
            <person name="Levesque C.A."/>
            <person name="Brouwer H."/>
            <person name="Cano L."/>
            <person name="Hamilton J.P."/>
            <person name="Holt C."/>
            <person name="Huitema E."/>
            <person name="Raffaele S."/>
            <person name="Robideau G.P."/>
            <person name="Thines M."/>
            <person name="Win J."/>
            <person name="Zerillo M.M."/>
            <person name="Beakes G.W."/>
            <person name="Boore J.L."/>
            <person name="Busam D."/>
            <person name="Dumas B."/>
            <person name="Ferriera S."/>
            <person name="Fuerstenberg S.I."/>
            <person name="Gachon C.M."/>
            <person name="Gaulin E."/>
            <person name="Govers F."/>
            <person name="Grenville-Briggs L."/>
            <person name="Horner N."/>
            <person name="Hostetler J."/>
            <person name="Jiang R.H."/>
            <person name="Johnson J."/>
            <person name="Krajaejun T."/>
            <person name="Lin H."/>
            <person name="Meijer H.J."/>
            <person name="Moore B."/>
            <person name="Morris P."/>
            <person name="Phuntmart V."/>
            <person name="Puiu D."/>
            <person name="Shetty J."/>
            <person name="Stajich J.E."/>
            <person name="Tripathy S."/>
            <person name="Wawra S."/>
            <person name="van West P."/>
            <person name="Whitty B.R."/>
            <person name="Coutinho P.M."/>
            <person name="Henrissat B."/>
            <person name="Martin F."/>
            <person name="Thomas P.D."/>
            <person name="Tyler B.M."/>
            <person name="De Vries R.P."/>
            <person name="Kamoun S."/>
            <person name="Yandell M."/>
            <person name="Tisserat N."/>
            <person name="Buell C.R."/>
        </authorList>
    </citation>
    <scope>NUCLEOTIDE SEQUENCE</scope>
    <source>
        <strain evidence="7">DAOM:BR144</strain>
    </source>
</reference>
<dbReference type="Proteomes" id="UP000019132">
    <property type="component" value="Unassembled WGS sequence"/>
</dbReference>
<dbReference type="EMBL" id="GL376558">
    <property type="status" value="NOT_ANNOTATED_CDS"/>
    <property type="molecule type" value="Genomic_DNA"/>
</dbReference>
<reference evidence="7" key="2">
    <citation type="submission" date="2010-04" db="EMBL/GenBank/DDBJ databases">
        <authorList>
            <person name="Buell R."/>
            <person name="Hamilton J."/>
            <person name="Hostetler J."/>
        </authorList>
    </citation>
    <scope>NUCLEOTIDE SEQUENCE [LARGE SCALE GENOMIC DNA]</scope>
    <source>
        <strain evidence="7">DAOM:BR144</strain>
    </source>
</reference>
<dbReference type="PROSITE" id="PS00687">
    <property type="entry name" value="ALDEHYDE_DEHYDR_GLU"/>
    <property type="match status" value="1"/>
</dbReference>
<dbReference type="VEuPathDB" id="FungiDB:PYU1_G008691"/>
<dbReference type="InParanoid" id="K3WUR1"/>
<evidence type="ECO:0000256" key="1">
    <source>
        <dbReference type="ARBA" id="ARBA00009986"/>
    </source>
</evidence>
<dbReference type="InterPro" id="IPR015590">
    <property type="entry name" value="Aldehyde_DH_dom"/>
</dbReference>
<evidence type="ECO:0000256" key="3">
    <source>
        <dbReference type="PROSITE-ProRule" id="PRU10007"/>
    </source>
</evidence>
<dbReference type="InterPro" id="IPR016163">
    <property type="entry name" value="Ald_DH_C"/>
</dbReference>
<protein>
    <recommendedName>
        <fullName evidence="5">Aldehyde dehydrogenase domain-containing protein</fullName>
    </recommendedName>
</protein>
<evidence type="ECO:0000256" key="4">
    <source>
        <dbReference type="RuleBase" id="RU003345"/>
    </source>
</evidence>
<dbReference type="Gene3D" id="3.40.309.10">
    <property type="entry name" value="Aldehyde Dehydrogenase, Chain A, domain 2"/>
    <property type="match status" value="1"/>
</dbReference>
<dbReference type="Gene3D" id="3.40.605.10">
    <property type="entry name" value="Aldehyde Dehydrogenase, Chain A, domain 1"/>
    <property type="match status" value="1"/>
</dbReference>
<dbReference type="InterPro" id="IPR029510">
    <property type="entry name" value="Ald_DH_CS_GLU"/>
</dbReference>
<evidence type="ECO:0000313" key="7">
    <source>
        <dbReference type="Proteomes" id="UP000019132"/>
    </source>
</evidence>
<sequence length="491" mass="52910">MWRRPAVHASALLRRRIASSISSNARSFASSPFHREEYGLFIDGEQVPSRVQGSRLMVENPATTKHLAWIAEATPEDVDRAVESGQAAFDKGVWSRTSTTDRSRVLHDIAVALRARIPEFAEKESLQTGRPVREMRAQLTRLPEWFEYFAALIRTSEGTVPPFSGSYVNYVKRVPLGVVGQITPWNHPLLIAVKKIAPALAAGNSVVVKPSELAPITVVELAELAHNAGLPAGVLNCVPGYGSVAGVALCANPSIKKIDFTGGTATGRAVAAAAGQNLASSTMELGGKAPLVVFEDVDLDEVVNGAAFACFIASGQTCVTGARLIIQDTIFDAFVDRLVAKVQSIRLGDPMSDTTQMGTVINKHHLNRIHAMVTRAKTQGATIRCGGKRAEGLEGYFYEPTVLSNVTPDMEIVKEEVFGPVVTAYSFKDEAEAIRLANDSQYGLGAAVWTTNIKRAHRVAHNLDAGIIWLNDHHRNDPSSPWGGMKNSGIG</sequence>
<dbReference type="STRING" id="431595.K3WUR1"/>
<comment type="similarity">
    <text evidence="1 4">Belongs to the aldehyde dehydrogenase family.</text>
</comment>
<dbReference type="eggNOG" id="KOG2450">
    <property type="taxonomic scope" value="Eukaryota"/>
</dbReference>
<dbReference type="FunFam" id="3.40.605.10:FF:000007">
    <property type="entry name" value="NAD/NADP-dependent betaine aldehyde dehydrogenase"/>
    <property type="match status" value="1"/>
</dbReference>
<proteinExistence type="inferred from homology"/>